<dbReference type="InterPro" id="IPR052513">
    <property type="entry name" value="Thioester_dehydratase-like"/>
</dbReference>
<dbReference type="InterPro" id="IPR002347">
    <property type="entry name" value="SDR_fam"/>
</dbReference>
<name>A0A1B0ZX68_9RHOB</name>
<feature type="domain" description="ChsH2 C-terminal OB-fold" evidence="2">
    <location>
        <begin position="72"/>
        <end position="131"/>
    </location>
</feature>
<evidence type="ECO:0000259" key="2">
    <source>
        <dbReference type="Pfam" id="PF01796"/>
    </source>
</evidence>
<dbReference type="PATRIC" id="fig|60890.4.peg.3790"/>
<evidence type="ECO:0000259" key="3">
    <source>
        <dbReference type="Pfam" id="PF12172"/>
    </source>
</evidence>
<dbReference type="InterPro" id="IPR036291">
    <property type="entry name" value="NAD(P)-bd_dom_sf"/>
</dbReference>
<dbReference type="Gene3D" id="3.40.50.720">
    <property type="entry name" value="NAD(P)-binding Rossmann-like Domain"/>
    <property type="match status" value="1"/>
</dbReference>
<dbReference type="RefSeq" id="WP_065273366.1">
    <property type="nucleotide sequence ID" value="NZ_CP015124.1"/>
</dbReference>
<protein>
    <submittedName>
        <fullName evidence="4">Short-chain dehydrogenase</fullName>
    </submittedName>
</protein>
<dbReference type="OrthoDB" id="7323764at2"/>
<feature type="region of interest" description="Disordered" evidence="1">
    <location>
        <begin position="1"/>
        <end position="20"/>
    </location>
</feature>
<dbReference type="InterPro" id="IPR002878">
    <property type="entry name" value="ChsH2_C"/>
</dbReference>
<dbReference type="InterPro" id="IPR012340">
    <property type="entry name" value="NA-bd_OB-fold"/>
</dbReference>
<dbReference type="SUPFAM" id="SSF51735">
    <property type="entry name" value="NAD(P)-binding Rossmann-fold domains"/>
    <property type="match status" value="1"/>
</dbReference>
<dbReference type="PANTHER" id="PTHR34075:SF5">
    <property type="entry name" value="BLR3430 PROTEIN"/>
    <property type="match status" value="1"/>
</dbReference>
<dbReference type="InterPro" id="IPR022002">
    <property type="entry name" value="ChsH2_Znr"/>
</dbReference>
<accession>A0A1B0ZX68</accession>
<dbReference type="Pfam" id="PF00106">
    <property type="entry name" value="adh_short"/>
    <property type="match status" value="1"/>
</dbReference>
<evidence type="ECO:0000256" key="1">
    <source>
        <dbReference type="SAM" id="MobiDB-lite"/>
    </source>
</evidence>
<dbReference type="Pfam" id="PF12172">
    <property type="entry name" value="zf-ChsH2"/>
    <property type="match status" value="1"/>
</dbReference>
<dbReference type="EMBL" id="CP015124">
    <property type="protein sequence ID" value="ANP38755.1"/>
    <property type="molecule type" value="Genomic_DNA"/>
</dbReference>
<dbReference type="Proteomes" id="UP000092565">
    <property type="component" value="Chromosome"/>
</dbReference>
<dbReference type="SUPFAM" id="SSF50249">
    <property type="entry name" value="Nucleic acid-binding proteins"/>
    <property type="match status" value="1"/>
</dbReference>
<keyword evidence="5" id="KW-1185">Reference proteome</keyword>
<reference evidence="4 5" key="1">
    <citation type="submission" date="2016-04" db="EMBL/GenBank/DDBJ databases">
        <authorList>
            <person name="Evans L.H."/>
            <person name="Alamgir A."/>
            <person name="Owens N."/>
            <person name="Weber N.D."/>
            <person name="Virtaneva K."/>
            <person name="Barbian K."/>
            <person name="Babar A."/>
            <person name="Rosenke K."/>
        </authorList>
    </citation>
    <scope>NUCLEOTIDE SEQUENCE [LARGE SCALE GENOMIC DNA]</scope>
    <source>
        <strain evidence="4 5">JL2886</strain>
    </source>
</reference>
<organism evidence="4 5">
    <name type="scientific">Phaeobacter gallaeciensis</name>
    <dbReference type="NCBI Taxonomy" id="60890"/>
    <lineage>
        <taxon>Bacteria</taxon>
        <taxon>Pseudomonadati</taxon>
        <taxon>Pseudomonadota</taxon>
        <taxon>Alphaproteobacteria</taxon>
        <taxon>Rhodobacterales</taxon>
        <taxon>Roseobacteraceae</taxon>
        <taxon>Phaeobacter</taxon>
    </lineage>
</organism>
<evidence type="ECO:0000313" key="4">
    <source>
        <dbReference type="EMBL" id="ANP38755.1"/>
    </source>
</evidence>
<dbReference type="Pfam" id="PF01796">
    <property type="entry name" value="OB_ChsH2_C"/>
    <property type="match status" value="1"/>
</dbReference>
<feature type="domain" description="ChsH2 rubredoxin-like zinc ribbon" evidence="3">
    <location>
        <begin position="45"/>
        <end position="70"/>
    </location>
</feature>
<sequence length="416" mass="44478">MIRPLSPPKKKDPQKRTTVPVLPPATRSRAALGLGVMAAQGCFGLQVCADCQAVQYPPRDACHKCLSTDLPWQDVDPSGTVMAETTIRVSPEPYFRERMPWRMGAVKLDAGPMLNCHLHGEVGRGDAVRMALKLDRAGQGVLVALPQKGSDAMQDDSVLRAMSSDPKYRRVLISDARAPVALALTQALLKAGASHVFLGEPEAWRSWPERAAFEQLENVSLLPLDVTDVASIEKLAAEIGGKVDILINTASFVRPGGIMGNDTVFARDGFEVNSMGLMRLAQGFGPGMAARVQDGTNSAAAFVNILSVQALVPDPGFGTFGASQAAARSISQSLRAEFRQSGLRVMNVYIGPIEGDAWFQPLPPPKVTPNAVARSVVGGLVDGLEEVTCGDIARDHYARWQADALLLEREMTGGGS</sequence>
<dbReference type="AlphaFoldDB" id="A0A1B0ZX68"/>
<evidence type="ECO:0000313" key="5">
    <source>
        <dbReference type="Proteomes" id="UP000092565"/>
    </source>
</evidence>
<proteinExistence type="predicted"/>
<dbReference type="PANTHER" id="PTHR34075">
    <property type="entry name" value="BLR3430 PROTEIN"/>
    <property type="match status" value="1"/>
</dbReference>
<gene>
    <name evidence="4" type="ORF">JL2886_03886</name>
</gene>